<proteinExistence type="inferred from homology"/>
<dbReference type="KEGG" id="spv:SPH_2412"/>
<feature type="transmembrane region" description="Helical" evidence="8">
    <location>
        <begin position="106"/>
        <end position="130"/>
    </location>
</feature>
<accession>B1IAD0</accession>
<keyword evidence="3" id="KW-1003">Cell membrane</keyword>
<dbReference type="EMBL" id="CP000936">
    <property type="protein sequence ID" value="ACA36249.1"/>
    <property type="molecule type" value="Genomic_DNA"/>
</dbReference>
<dbReference type="AlphaFoldDB" id="B1IAD0"/>
<keyword evidence="4 8" id="KW-0812">Transmembrane</keyword>
<name>B1IAD0_STRPI</name>
<reference evidence="10" key="1">
    <citation type="journal article" date="2010" name="Genome Biol.">
        <title>Structure and dynamics of the pan-genome of Streptococcus pneumoniae and closely related species.</title>
        <authorList>
            <person name="Donati C."/>
            <person name="Hiller N.L."/>
            <person name="Tettelin H."/>
            <person name="Muzzi A."/>
            <person name="Croucher N.J."/>
            <person name="Angiuoli S.V."/>
            <person name="Oggioni M."/>
            <person name="Dunning Hotopp J.C."/>
            <person name="Hu F.Z."/>
            <person name="Riley D.R."/>
            <person name="Covacci A."/>
            <person name="Mitchell T.J."/>
            <person name="Bentley S.D."/>
            <person name="Kilian M."/>
            <person name="Ehrlich G.D."/>
            <person name="Rappuoli R."/>
            <person name="Moxon E.R."/>
            <person name="Masignani V."/>
        </authorList>
    </citation>
    <scope>NUCLEOTIDE SEQUENCE [LARGE SCALE GENOMIC DNA]</scope>
    <source>
        <strain evidence="10">Hungary19A-6</strain>
    </source>
</reference>
<evidence type="ECO:0000313" key="9">
    <source>
        <dbReference type="EMBL" id="ACA36249.1"/>
    </source>
</evidence>
<organism evidence="9 10">
    <name type="scientific">Streptococcus pneumoniae (strain Hungary19A-6)</name>
    <dbReference type="NCBI Taxonomy" id="487214"/>
    <lineage>
        <taxon>Bacteria</taxon>
        <taxon>Bacillati</taxon>
        <taxon>Bacillota</taxon>
        <taxon>Bacilli</taxon>
        <taxon>Lactobacillales</taxon>
        <taxon>Streptococcaceae</taxon>
        <taxon>Streptococcus</taxon>
    </lineage>
</organism>
<gene>
    <name evidence="9" type="primary">mreD</name>
    <name evidence="9" type="ordered locus">SPH_2412</name>
</gene>
<evidence type="ECO:0000256" key="7">
    <source>
        <dbReference type="ARBA" id="ARBA00023136"/>
    </source>
</evidence>
<evidence type="ECO:0000256" key="3">
    <source>
        <dbReference type="ARBA" id="ARBA00022475"/>
    </source>
</evidence>
<sequence>MRQLKRVGVFLLLPFFVLIDAHISQLLGSFFPHVHLASHFLFLFLLFETIEVSEYLYLVYCFVIGLVYDVYFFHLIGITTLLFILLGAFLHKLNSVILLNRWTRMLAMIVLTFLFEMGSYLLAFMVGLTVDSMSIFIVYSLVPTMILNFLWITVFQFIFENIIYKNDI</sequence>
<feature type="transmembrane region" description="Helical" evidence="8">
    <location>
        <begin position="136"/>
        <end position="159"/>
    </location>
</feature>
<dbReference type="Proteomes" id="UP000002163">
    <property type="component" value="Chromosome"/>
</dbReference>
<dbReference type="HOGENOM" id="CLU_121959_2_0_9"/>
<comment type="similarity">
    <text evidence="2">Belongs to the MreD family.</text>
</comment>
<dbReference type="InterPro" id="IPR007227">
    <property type="entry name" value="Cell_shape_determining_MreD"/>
</dbReference>
<evidence type="ECO:0000313" key="10">
    <source>
        <dbReference type="Proteomes" id="UP000002163"/>
    </source>
</evidence>
<dbReference type="NCBIfam" id="TIGR03426">
    <property type="entry name" value="shape_MreD"/>
    <property type="match status" value="1"/>
</dbReference>
<keyword evidence="5" id="KW-0133">Cell shape</keyword>
<dbReference type="GO" id="GO:0008360">
    <property type="term" value="P:regulation of cell shape"/>
    <property type="evidence" value="ECO:0007669"/>
    <property type="project" value="UniProtKB-KW"/>
</dbReference>
<evidence type="ECO:0000256" key="5">
    <source>
        <dbReference type="ARBA" id="ARBA00022960"/>
    </source>
</evidence>
<feature type="transmembrane region" description="Helical" evidence="8">
    <location>
        <begin position="80"/>
        <end position="99"/>
    </location>
</feature>
<keyword evidence="6 8" id="KW-1133">Transmembrane helix</keyword>
<evidence type="ECO:0000256" key="1">
    <source>
        <dbReference type="ARBA" id="ARBA00004651"/>
    </source>
</evidence>
<keyword evidence="7 8" id="KW-0472">Membrane</keyword>
<dbReference type="RefSeq" id="WP_001249455.1">
    <property type="nucleotide sequence ID" value="NC_010380.1"/>
</dbReference>
<comment type="subcellular location">
    <subcellularLocation>
        <location evidence="1">Cell membrane</location>
        <topology evidence="1">Multi-pass membrane protein</topology>
    </subcellularLocation>
</comment>
<evidence type="ECO:0000256" key="8">
    <source>
        <dbReference type="SAM" id="Phobius"/>
    </source>
</evidence>
<dbReference type="Pfam" id="PF04093">
    <property type="entry name" value="MreD"/>
    <property type="match status" value="1"/>
</dbReference>
<protein>
    <submittedName>
        <fullName evidence="9">Rod shape-determining protein MreD</fullName>
    </submittedName>
</protein>
<dbReference type="GO" id="GO:0005886">
    <property type="term" value="C:plasma membrane"/>
    <property type="evidence" value="ECO:0007669"/>
    <property type="project" value="UniProtKB-SubCell"/>
</dbReference>
<evidence type="ECO:0000256" key="4">
    <source>
        <dbReference type="ARBA" id="ARBA00022692"/>
    </source>
</evidence>
<evidence type="ECO:0000256" key="6">
    <source>
        <dbReference type="ARBA" id="ARBA00022989"/>
    </source>
</evidence>
<evidence type="ECO:0000256" key="2">
    <source>
        <dbReference type="ARBA" id="ARBA00007776"/>
    </source>
</evidence>